<dbReference type="Proteomes" id="UP000219111">
    <property type="component" value="Unassembled WGS sequence"/>
</dbReference>
<reference evidence="2" key="1">
    <citation type="submission" date="2017-08" db="EMBL/GenBank/DDBJ databases">
        <authorList>
            <person name="Varghese N."/>
            <person name="Submissions S."/>
        </authorList>
    </citation>
    <scope>NUCLEOTIDE SEQUENCE [LARGE SCALE GENOMIC DNA]</scope>
    <source>
        <strain evidence="2">JA276</strain>
    </source>
</reference>
<accession>A0A285TIW3</accession>
<dbReference type="InterPro" id="IPR006522">
    <property type="entry name" value="Phage_virion_morphogenesis"/>
</dbReference>
<keyword evidence="2" id="KW-1185">Reference proteome</keyword>
<dbReference type="Pfam" id="PF05069">
    <property type="entry name" value="Phage_tail_S"/>
    <property type="match status" value="1"/>
</dbReference>
<proteinExistence type="predicted"/>
<evidence type="ECO:0000313" key="2">
    <source>
        <dbReference type="Proteomes" id="UP000219111"/>
    </source>
</evidence>
<dbReference type="EMBL" id="OBMT01000020">
    <property type="protein sequence ID" value="SOC20646.1"/>
    <property type="molecule type" value="Genomic_DNA"/>
</dbReference>
<evidence type="ECO:0000313" key="1">
    <source>
        <dbReference type="EMBL" id="SOC20646.1"/>
    </source>
</evidence>
<organism evidence="1 2">
    <name type="scientific">Rhodobacter maris</name>
    <dbReference type="NCBI Taxonomy" id="446682"/>
    <lineage>
        <taxon>Bacteria</taxon>
        <taxon>Pseudomonadati</taxon>
        <taxon>Pseudomonadota</taxon>
        <taxon>Alphaproteobacteria</taxon>
        <taxon>Rhodobacterales</taxon>
        <taxon>Rhodobacter group</taxon>
        <taxon>Rhodobacter</taxon>
    </lineage>
</organism>
<gene>
    <name evidence="1" type="ORF">SAMN05877831_12019</name>
</gene>
<sequence>MISVEVNDKQISATLDGIEGKLANQADLMAQIAELLLDSTVERFQTGTAPDGTPWAPKSSTTIAAYEARKEPVSLKPLIGPTKSLSSITNFATASGDDWARISSRAIQSAVMQFGAQQGAFGAFMGIDKRGRRHFHSIPWGDIPARPFLGISAEDEESVMAAIKEWIFPS</sequence>
<protein>
    <submittedName>
        <fullName evidence="1">Phage virion morphogenesis protein</fullName>
    </submittedName>
</protein>
<dbReference type="AlphaFoldDB" id="A0A285TIW3"/>
<name>A0A285TIW3_9RHOB</name>